<accession>A0A7S0B0R2</accession>
<organism evidence="1">
    <name type="scientific">Pyrodinium bahamense</name>
    <dbReference type="NCBI Taxonomy" id="73915"/>
    <lineage>
        <taxon>Eukaryota</taxon>
        <taxon>Sar</taxon>
        <taxon>Alveolata</taxon>
        <taxon>Dinophyceae</taxon>
        <taxon>Gonyaulacales</taxon>
        <taxon>Pyrocystaceae</taxon>
        <taxon>Pyrodinium</taxon>
    </lineage>
</organism>
<proteinExistence type="predicted"/>
<dbReference type="AlphaFoldDB" id="A0A7S0B0R2"/>
<sequence length="230" mass="25212">MAGPAGVRQQKPLAMQCPAGHTLHCTAVGAGHCDQCERGVFDGELAVNCRKCDWYLCTTCSPPRCPCGHTLQFSAAGNPVIKCPQCNWYLCVTRRPPSRRVTKCPSGHRCNWFVCDTCHVQEKPQLGSRLLSLVMAALPQFDAFGGKCWPVRWVWQGGAQWADGHGLLDVQLVLVHIVPSGRRTCCHGVKGMRQDRARVGRPQGLAARIRSPVMLLAFFCLFPPGVGCCK</sequence>
<evidence type="ECO:0000313" key="1">
    <source>
        <dbReference type="EMBL" id="CAD8379446.1"/>
    </source>
</evidence>
<gene>
    <name evidence="1" type="ORF">PBAH0796_LOCUS24304</name>
</gene>
<name>A0A7S0B0R2_9DINO</name>
<dbReference type="EMBL" id="HBEG01039820">
    <property type="protein sequence ID" value="CAD8379446.1"/>
    <property type="molecule type" value="Transcribed_RNA"/>
</dbReference>
<protein>
    <submittedName>
        <fullName evidence="1">Uncharacterized protein</fullName>
    </submittedName>
</protein>
<reference evidence="1" key="1">
    <citation type="submission" date="2021-01" db="EMBL/GenBank/DDBJ databases">
        <authorList>
            <person name="Corre E."/>
            <person name="Pelletier E."/>
            <person name="Niang G."/>
            <person name="Scheremetjew M."/>
            <person name="Finn R."/>
            <person name="Kale V."/>
            <person name="Holt S."/>
            <person name="Cochrane G."/>
            <person name="Meng A."/>
            <person name="Brown T."/>
            <person name="Cohen L."/>
        </authorList>
    </citation>
    <scope>NUCLEOTIDE SEQUENCE</scope>
    <source>
        <strain evidence="1">Pbaha01</strain>
    </source>
</reference>